<keyword evidence="8 13" id="KW-0378">Hydrolase</keyword>
<dbReference type="EMBL" id="VEPZ02001198">
    <property type="protein sequence ID" value="KAE8687980.1"/>
    <property type="molecule type" value="Genomic_DNA"/>
</dbReference>
<keyword evidence="9 13" id="KW-0326">Glycosidase</keyword>
<comment type="similarity">
    <text evidence="2 13">Belongs to the glycosyl hydrolase 28 family.</text>
</comment>
<evidence type="ECO:0000256" key="11">
    <source>
        <dbReference type="ARBA" id="ARBA00034074"/>
    </source>
</evidence>
<evidence type="ECO:0000256" key="15">
    <source>
        <dbReference type="SAM" id="SignalP"/>
    </source>
</evidence>
<evidence type="ECO:0000256" key="3">
    <source>
        <dbReference type="ARBA" id="ARBA00012736"/>
    </source>
</evidence>
<evidence type="ECO:0000256" key="6">
    <source>
        <dbReference type="ARBA" id="ARBA00022729"/>
    </source>
</evidence>
<proteinExistence type="inferred from homology"/>
<feature type="active site" evidence="12">
    <location>
        <position position="280"/>
    </location>
</feature>
<comment type="caution">
    <text evidence="16">The sequence shown here is derived from an EMBL/GenBank/DDBJ whole genome shotgun (WGS) entry which is preliminary data.</text>
</comment>
<dbReference type="SMART" id="SM00710">
    <property type="entry name" value="PbH1"/>
    <property type="match status" value="9"/>
</dbReference>
<evidence type="ECO:0000256" key="8">
    <source>
        <dbReference type="ARBA" id="ARBA00022801"/>
    </source>
</evidence>
<gene>
    <name evidence="16" type="ORF">F3Y22_tig00111005pilonHSYRG00087</name>
</gene>
<dbReference type="InterPro" id="IPR011050">
    <property type="entry name" value="Pectin_lyase_fold/virulence"/>
</dbReference>
<dbReference type="Pfam" id="PF00295">
    <property type="entry name" value="Glyco_hydro_28"/>
    <property type="match status" value="2"/>
</dbReference>
<dbReference type="FunFam" id="2.160.20.10:FF:000032">
    <property type="entry name" value="Pectin lyase-like superfamily protein"/>
    <property type="match status" value="1"/>
</dbReference>
<evidence type="ECO:0000256" key="1">
    <source>
        <dbReference type="ARBA" id="ARBA00004191"/>
    </source>
</evidence>
<evidence type="ECO:0000256" key="12">
    <source>
        <dbReference type="PROSITE-ProRule" id="PRU10052"/>
    </source>
</evidence>
<evidence type="ECO:0000256" key="9">
    <source>
        <dbReference type="ARBA" id="ARBA00023295"/>
    </source>
</evidence>
<feature type="region of interest" description="Disordered" evidence="14">
    <location>
        <begin position="530"/>
        <end position="557"/>
    </location>
</feature>
<keyword evidence="17" id="KW-1185">Reference proteome</keyword>
<evidence type="ECO:0000256" key="5">
    <source>
        <dbReference type="ARBA" id="ARBA00022525"/>
    </source>
</evidence>
<accession>A0A6A2Z954</accession>
<keyword evidence="7" id="KW-0677">Repeat</keyword>
<evidence type="ECO:0000256" key="2">
    <source>
        <dbReference type="ARBA" id="ARBA00008834"/>
    </source>
</evidence>
<feature type="active site" evidence="12">
    <location>
        <position position="769"/>
    </location>
</feature>
<dbReference type="PANTHER" id="PTHR31375">
    <property type="match status" value="1"/>
</dbReference>
<dbReference type="EC" id="3.2.1.15" evidence="3"/>
<evidence type="ECO:0000256" key="7">
    <source>
        <dbReference type="ARBA" id="ARBA00022737"/>
    </source>
</evidence>
<dbReference type="SUPFAM" id="SSF51126">
    <property type="entry name" value="Pectin lyase-like"/>
    <property type="match status" value="2"/>
</dbReference>
<keyword evidence="5" id="KW-0964">Secreted</keyword>
<feature type="signal peptide" evidence="15">
    <location>
        <begin position="1"/>
        <end position="21"/>
    </location>
</feature>
<organism evidence="16 17">
    <name type="scientific">Hibiscus syriacus</name>
    <name type="common">Rose of Sharon</name>
    <dbReference type="NCBI Taxonomy" id="106335"/>
    <lineage>
        <taxon>Eukaryota</taxon>
        <taxon>Viridiplantae</taxon>
        <taxon>Streptophyta</taxon>
        <taxon>Embryophyta</taxon>
        <taxon>Tracheophyta</taxon>
        <taxon>Spermatophyta</taxon>
        <taxon>Magnoliopsida</taxon>
        <taxon>eudicotyledons</taxon>
        <taxon>Gunneridae</taxon>
        <taxon>Pentapetalae</taxon>
        <taxon>rosids</taxon>
        <taxon>malvids</taxon>
        <taxon>Malvales</taxon>
        <taxon>Malvaceae</taxon>
        <taxon>Malvoideae</taxon>
        <taxon>Hibiscus</taxon>
    </lineage>
</organism>
<dbReference type="InterPro" id="IPR000743">
    <property type="entry name" value="Glyco_hydro_28"/>
</dbReference>
<evidence type="ECO:0000256" key="4">
    <source>
        <dbReference type="ARBA" id="ARBA00022512"/>
    </source>
</evidence>
<comment type="subcellular location">
    <subcellularLocation>
        <location evidence="1">Secreted</location>
        <location evidence="1">Cell wall</location>
    </subcellularLocation>
</comment>
<name>A0A6A2Z954_HIBSY</name>
<evidence type="ECO:0000313" key="17">
    <source>
        <dbReference type="Proteomes" id="UP000436088"/>
    </source>
</evidence>
<keyword evidence="6 15" id="KW-0732">Signal</keyword>
<dbReference type="GO" id="GO:0004650">
    <property type="term" value="F:polygalacturonase activity"/>
    <property type="evidence" value="ECO:0007669"/>
    <property type="project" value="UniProtKB-EC"/>
</dbReference>
<dbReference type="AlphaFoldDB" id="A0A6A2Z954"/>
<dbReference type="Gene3D" id="2.160.20.10">
    <property type="entry name" value="Single-stranded right-handed beta-helix, Pectin lyase-like"/>
    <property type="match status" value="2"/>
</dbReference>
<reference evidence="16" key="1">
    <citation type="submission" date="2019-09" db="EMBL/GenBank/DDBJ databases">
        <title>Draft genome information of white flower Hibiscus syriacus.</title>
        <authorList>
            <person name="Kim Y.-M."/>
        </authorList>
    </citation>
    <scope>NUCLEOTIDE SEQUENCE [LARGE SCALE GENOMIC DNA]</scope>
    <source>
        <strain evidence="16">YM2019G1</strain>
    </source>
</reference>
<sequence>MAKLFLVSFLGLLIAAYGVAGNMVYDNFNILEELEDLDLEEEDTDFLESPSWTSQHGGKVLVNVDSFNAVGDGVSDDTEAFRKAWNTACSTEKSVLLVPPGRRYLVNATRFKGPCADKLVVQIDGTIVAPDEPKNWDPDLPRLWLDFSKLQGVSFQGNGVIDGSGSKWWAASCKKNKSNPCRGAPTALTIDSSSSINVKGLTIQNSQQMNFVISKSESVRVYDVKVSCPGDSPNTDGIHITKSTNVVLQDCKIGTGDDCISIVNGSSTIKMKRIYCGPGHGVSIGSLGEGNSTGIVTKVVLDTAFLRETTNGLRIKTWQGGSGYVRGVRFENVIMEDVSNPIIIDQFYCDSPKACKNQTSAVDISQIMYRNIIGTTKSKEAIKFACSDSVPCNNIVLSNVNLEGKDGTVEAYCNSAQGFGYGIVHPSADCLSSHDKGTSSTNQKDDAELAESTVDSVQFTLDGEITSGLGMANGYNFMDFAPYRSNWGRDGAHEIAVALSSDIPTTPAIAPNSVRYGRNCVWSSSFETCTARGGNDRRGGSKPKPPRKPTPQPRQAPYEFEVRRYGAKGDGITDDTKAFRDAWMDACKVVNSAVLVPARFTFLVGPVSFDGSNCQPNIVFKLEGTIIAPDPRAWHNGTSQWIVFAKLNRGVTVTGRGIIDGRGLGWWNRKSTRPTALRFYGSSDVRVEGITIQNSPRCHLKFENCRGVEVKDVTASSPPDSPNTDGILLSNSMHVRIFSSNLACGDDCVSIIAGCSNVTVENVRCGPGHGISIGSLGEKETRECVSDIIVRNISIHNSTNGARIKTWQGGSGSVHNVQFSNINVSHVGRPIVINQFYCDVKDRKKCANKTASVAVSGITFRNIYGTYTVKPVDLACSDSVPCTGVNLNAIDLNPSTGKKPTLDNAPYCWKASGEMNLTTPTVPLSGGCSKTDKRLNKRVRPDRDVC</sequence>
<dbReference type="PROSITE" id="PS00502">
    <property type="entry name" value="POLYGALACTURONASE"/>
    <property type="match status" value="2"/>
</dbReference>
<dbReference type="GO" id="GO:0005975">
    <property type="term" value="P:carbohydrate metabolic process"/>
    <property type="evidence" value="ECO:0007669"/>
    <property type="project" value="InterPro"/>
</dbReference>
<keyword evidence="4" id="KW-0134">Cell wall</keyword>
<evidence type="ECO:0000256" key="14">
    <source>
        <dbReference type="SAM" id="MobiDB-lite"/>
    </source>
</evidence>
<dbReference type="InterPro" id="IPR006626">
    <property type="entry name" value="PbH1"/>
</dbReference>
<comment type="catalytic activity">
    <reaction evidence="11">
        <text>(1,4-alpha-D-galacturonosyl)n+m + H2O = (1,4-alpha-D-galacturonosyl)n + (1,4-alpha-D-galacturonosyl)m.</text>
        <dbReference type="EC" id="3.2.1.15"/>
    </reaction>
</comment>
<dbReference type="InterPro" id="IPR012334">
    <property type="entry name" value="Pectin_lyas_fold"/>
</dbReference>
<protein>
    <recommendedName>
        <fullName evidence="3">endo-polygalacturonase</fullName>
        <ecNumber evidence="3">3.2.1.15</ecNumber>
    </recommendedName>
</protein>
<dbReference type="GO" id="GO:0071555">
    <property type="term" value="P:cell wall organization"/>
    <property type="evidence" value="ECO:0007669"/>
    <property type="project" value="UniProtKB-KW"/>
</dbReference>
<keyword evidence="10" id="KW-0961">Cell wall biogenesis/degradation</keyword>
<evidence type="ECO:0000256" key="10">
    <source>
        <dbReference type="ARBA" id="ARBA00023316"/>
    </source>
</evidence>
<feature type="chain" id="PRO_5025676192" description="endo-polygalacturonase" evidence="15">
    <location>
        <begin position="22"/>
        <end position="946"/>
    </location>
</feature>
<evidence type="ECO:0000313" key="16">
    <source>
        <dbReference type="EMBL" id="KAE8687980.1"/>
    </source>
</evidence>
<dbReference type="Proteomes" id="UP000436088">
    <property type="component" value="Unassembled WGS sequence"/>
</dbReference>
<evidence type="ECO:0000256" key="13">
    <source>
        <dbReference type="RuleBase" id="RU361169"/>
    </source>
</evidence>